<proteinExistence type="predicted"/>
<dbReference type="EMBL" id="CM045764">
    <property type="protein sequence ID" value="KAI8006596.1"/>
    <property type="molecule type" value="Genomic_DNA"/>
</dbReference>
<evidence type="ECO:0000313" key="2">
    <source>
        <dbReference type="Proteomes" id="UP001060215"/>
    </source>
</evidence>
<gene>
    <name evidence="1" type="ORF">LOK49_LG07G01353</name>
</gene>
<protein>
    <submittedName>
        <fullName evidence="1">Inorganic pyrophosphatase TTM2</fullName>
    </submittedName>
</protein>
<keyword evidence="2" id="KW-1185">Reference proteome</keyword>
<reference evidence="1 2" key="1">
    <citation type="journal article" date="2022" name="Plant J.">
        <title>Chromosome-level genome of Camellia lanceoleosa provides a valuable resource for understanding genome evolution and self-incompatibility.</title>
        <authorList>
            <person name="Gong W."/>
            <person name="Xiao S."/>
            <person name="Wang L."/>
            <person name="Liao Z."/>
            <person name="Chang Y."/>
            <person name="Mo W."/>
            <person name="Hu G."/>
            <person name="Li W."/>
            <person name="Zhao G."/>
            <person name="Zhu H."/>
            <person name="Hu X."/>
            <person name="Ji K."/>
            <person name="Xiang X."/>
            <person name="Song Q."/>
            <person name="Yuan D."/>
            <person name="Jin S."/>
            <person name="Zhang L."/>
        </authorList>
    </citation>
    <scope>NUCLEOTIDE SEQUENCE [LARGE SCALE GENOMIC DNA]</scope>
    <source>
        <strain evidence="1">SQ_2022a</strain>
    </source>
</reference>
<name>A0ACC0H404_9ERIC</name>
<evidence type="ECO:0000313" key="1">
    <source>
        <dbReference type="EMBL" id="KAI8006596.1"/>
    </source>
</evidence>
<sequence>MDNDVASALKKAKLVKVRQRYYTVTGLHDTTHFKSSIELSFNGESRGFGGGDFGSDQWWVLPRNGPRRSMEDPHVVLREVPQLASAERVAMRNKQLKRFDERTTESQATLTNQGAITQLLEHISTLNDQMDEFTSRIEELNSKLTSKRGSASPQNMPLQAEACNGSGPTSYFISSLGNGSLTGPIMPNSSSSSQLAKESPLMEEYGVSPERFGEYKELCSFFKVLTTGADSDNKVYVSTVHAQLILIAFQRASRVMLTCLCSGNDANLSSHCGDYANGGS</sequence>
<organism evidence="1 2">
    <name type="scientific">Camellia lanceoleosa</name>
    <dbReference type="NCBI Taxonomy" id="1840588"/>
    <lineage>
        <taxon>Eukaryota</taxon>
        <taxon>Viridiplantae</taxon>
        <taxon>Streptophyta</taxon>
        <taxon>Embryophyta</taxon>
        <taxon>Tracheophyta</taxon>
        <taxon>Spermatophyta</taxon>
        <taxon>Magnoliopsida</taxon>
        <taxon>eudicotyledons</taxon>
        <taxon>Gunneridae</taxon>
        <taxon>Pentapetalae</taxon>
        <taxon>asterids</taxon>
        <taxon>Ericales</taxon>
        <taxon>Theaceae</taxon>
        <taxon>Camellia</taxon>
    </lineage>
</organism>
<comment type="caution">
    <text evidence="1">The sequence shown here is derived from an EMBL/GenBank/DDBJ whole genome shotgun (WGS) entry which is preliminary data.</text>
</comment>
<dbReference type="Proteomes" id="UP001060215">
    <property type="component" value="Chromosome 7"/>
</dbReference>
<accession>A0ACC0H404</accession>